<organism evidence="6 7">
    <name type="scientific">Daejeonella lutea</name>
    <dbReference type="NCBI Taxonomy" id="572036"/>
    <lineage>
        <taxon>Bacteria</taxon>
        <taxon>Pseudomonadati</taxon>
        <taxon>Bacteroidota</taxon>
        <taxon>Sphingobacteriia</taxon>
        <taxon>Sphingobacteriales</taxon>
        <taxon>Sphingobacteriaceae</taxon>
        <taxon>Daejeonella</taxon>
    </lineage>
</organism>
<dbReference type="RefSeq" id="WP_245803470.1">
    <property type="nucleotide sequence ID" value="NZ_FUYR01000001.1"/>
</dbReference>
<evidence type="ECO:0000259" key="5">
    <source>
        <dbReference type="PROSITE" id="PS51352"/>
    </source>
</evidence>
<dbReference type="Gene3D" id="3.40.30.10">
    <property type="entry name" value="Glutaredoxin"/>
    <property type="match status" value="1"/>
</dbReference>
<dbReference type="Pfam" id="PF00578">
    <property type="entry name" value="AhpC-TSA"/>
    <property type="match status" value="1"/>
</dbReference>
<feature type="domain" description="Thioredoxin" evidence="5">
    <location>
        <begin position="227"/>
        <end position="365"/>
    </location>
</feature>
<dbReference type="GO" id="GO:0016209">
    <property type="term" value="F:antioxidant activity"/>
    <property type="evidence" value="ECO:0007669"/>
    <property type="project" value="InterPro"/>
</dbReference>
<evidence type="ECO:0000256" key="3">
    <source>
        <dbReference type="ARBA" id="ARBA00023157"/>
    </source>
</evidence>
<protein>
    <submittedName>
        <fullName evidence="6">Peroxiredoxin</fullName>
    </submittedName>
</protein>
<evidence type="ECO:0000256" key="4">
    <source>
        <dbReference type="ARBA" id="ARBA00023284"/>
    </source>
</evidence>
<keyword evidence="3" id="KW-1015">Disulfide bond</keyword>
<dbReference type="Pfam" id="PF14289">
    <property type="entry name" value="DUF4369"/>
    <property type="match status" value="1"/>
</dbReference>
<evidence type="ECO:0000313" key="7">
    <source>
        <dbReference type="Proteomes" id="UP000189981"/>
    </source>
</evidence>
<dbReference type="InterPro" id="IPR013766">
    <property type="entry name" value="Thioredoxin_domain"/>
</dbReference>
<evidence type="ECO:0000313" key="6">
    <source>
        <dbReference type="EMBL" id="SKB42095.1"/>
    </source>
</evidence>
<dbReference type="EMBL" id="FUYR01000001">
    <property type="protein sequence ID" value="SKB42095.1"/>
    <property type="molecule type" value="Genomic_DNA"/>
</dbReference>
<dbReference type="GO" id="GO:0016491">
    <property type="term" value="F:oxidoreductase activity"/>
    <property type="evidence" value="ECO:0007669"/>
    <property type="project" value="InterPro"/>
</dbReference>
<dbReference type="CDD" id="cd02966">
    <property type="entry name" value="TlpA_like_family"/>
    <property type="match status" value="1"/>
</dbReference>
<keyword evidence="4" id="KW-0676">Redox-active center</keyword>
<dbReference type="STRING" id="572036.SAMN05661099_1277"/>
<dbReference type="PROSITE" id="PS00194">
    <property type="entry name" value="THIOREDOXIN_1"/>
    <property type="match status" value="1"/>
</dbReference>
<evidence type="ECO:0000256" key="2">
    <source>
        <dbReference type="ARBA" id="ARBA00022748"/>
    </source>
</evidence>
<reference evidence="7" key="1">
    <citation type="submission" date="2017-02" db="EMBL/GenBank/DDBJ databases">
        <authorList>
            <person name="Varghese N."/>
            <person name="Submissions S."/>
        </authorList>
    </citation>
    <scope>NUCLEOTIDE SEQUENCE [LARGE SCALE GENOMIC DNA]</scope>
    <source>
        <strain evidence="7">DSM 22385</strain>
    </source>
</reference>
<dbReference type="InterPro" id="IPR036249">
    <property type="entry name" value="Thioredoxin-like_sf"/>
</dbReference>
<dbReference type="PANTHER" id="PTHR42852">
    <property type="entry name" value="THIOL:DISULFIDE INTERCHANGE PROTEIN DSBE"/>
    <property type="match status" value="1"/>
</dbReference>
<gene>
    <name evidence="6" type="ORF">SAMN05661099_1277</name>
</gene>
<accession>A0A1T5B4K2</accession>
<dbReference type="PROSITE" id="PS51352">
    <property type="entry name" value="THIOREDOXIN_2"/>
    <property type="match status" value="1"/>
</dbReference>
<dbReference type="AlphaFoldDB" id="A0A1T5B4K2"/>
<dbReference type="Proteomes" id="UP000189981">
    <property type="component" value="Unassembled WGS sequence"/>
</dbReference>
<dbReference type="InterPro" id="IPR017937">
    <property type="entry name" value="Thioredoxin_CS"/>
</dbReference>
<dbReference type="PANTHER" id="PTHR42852:SF6">
    <property type="entry name" value="THIOL:DISULFIDE INTERCHANGE PROTEIN DSBE"/>
    <property type="match status" value="1"/>
</dbReference>
<keyword evidence="2" id="KW-0201">Cytochrome c-type biogenesis</keyword>
<sequence>MKKLIIGAFAAIVFAASCKNSNELNISGKVENPGEVKKILLYEADSLVDSAFLNEDSEFKFRRVAPDPNFYTLVIGEKNFLVIGKNGEEIELNTNYSDTTNTYTIKGSDESAKVQEVNMMQSDFGKIYQKLQAEYAAKVSADTSKRDSIYKVIMPEFQANMDKYAETVLKFVEENKDNLAAFYAAGTIDQNKYEQQLIKYAEEIKPKFPKNKAVTMFVKKMEGIKTVSVGQMAPDFALNNPEGIPIKLSEYKGKYVLLDFWASWCGPCREENPNIVKQHQAFAAKGFDVLGVSLDDDKGDWMRAIRYDNLRWNHVSDLKRWDSEIAALYKVEGIPASFMIDRTGKIVAKNLRGPELEKFLSETLK</sequence>
<dbReference type="GO" id="GO:0030313">
    <property type="term" value="C:cell envelope"/>
    <property type="evidence" value="ECO:0007669"/>
    <property type="project" value="UniProtKB-SubCell"/>
</dbReference>
<dbReference type="GO" id="GO:0017004">
    <property type="term" value="P:cytochrome complex assembly"/>
    <property type="evidence" value="ECO:0007669"/>
    <property type="project" value="UniProtKB-KW"/>
</dbReference>
<name>A0A1T5B4K2_9SPHI</name>
<dbReference type="InterPro" id="IPR025380">
    <property type="entry name" value="DUF4369"/>
</dbReference>
<dbReference type="InterPro" id="IPR050553">
    <property type="entry name" value="Thioredoxin_ResA/DsbE_sf"/>
</dbReference>
<dbReference type="SUPFAM" id="SSF52833">
    <property type="entry name" value="Thioredoxin-like"/>
    <property type="match status" value="1"/>
</dbReference>
<proteinExistence type="predicted"/>
<keyword evidence="7" id="KW-1185">Reference proteome</keyword>
<dbReference type="PROSITE" id="PS51257">
    <property type="entry name" value="PROKAR_LIPOPROTEIN"/>
    <property type="match status" value="1"/>
</dbReference>
<evidence type="ECO:0000256" key="1">
    <source>
        <dbReference type="ARBA" id="ARBA00004196"/>
    </source>
</evidence>
<dbReference type="InterPro" id="IPR000866">
    <property type="entry name" value="AhpC/TSA"/>
</dbReference>
<comment type="subcellular location">
    <subcellularLocation>
        <location evidence="1">Cell envelope</location>
    </subcellularLocation>
</comment>